<protein>
    <submittedName>
        <fullName evidence="2">Uncharacterized protein</fullName>
    </submittedName>
</protein>
<accession>A0A1B6KDG5</accession>
<organism evidence="2">
    <name type="scientific">Graphocephala atropunctata</name>
    <dbReference type="NCBI Taxonomy" id="36148"/>
    <lineage>
        <taxon>Eukaryota</taxon>
        <taxon>Metazoa</taxon>
        <taxon>Ecdysozoa</taxon>
        <taxon>Arthropoda</taxon>
        <taxon>Hexapoda</taxon>
        <taxon>Insecta</taxon>
        <taxon>Pterygota</taxon>
        <taxon>Neoptera</taxon>
        <taxon>Paraneoptera</taxon>
        <taxon>Hemiptera</taxon>
        <taxon>Auchenorrhyncha</taxon>
        <taxon>Membracoidea</taxon>
        <taxon>Cicadellidae</taxon>
        <taxon>Cicadellinae</taxon>
        <taxon>Cicadellini</taxon>
        <taxon>Graphocephala</taxon>
    </lineage>
</organism>
<evidence type="ECO:0000256" key="1">
    <source>
        <dbReference type="SAM" id="MobiDB-lite"/>
    </source>
</evidence>
<feature type="region of interest" description="Disordered" evidence="1">
    <location>
        <begin position="296"/>
        <end position="319"/>
    </location>
</feature>
<sequence>YKKRCRTRSNVTQSAMKSVLVFTLFIAATCGSVEWKDFRAGNVKLPTSEVDAADAGWKSIDQDDTLKLTWYSQENDPRLMLGFDGRQKLAGLRVAFLKTDVDSAYASDYVKSGLYEEGTFLGHQCLFSTVLVTPENVLKSGGRRSLADDEIALCANLKRNGKFKSIARDGCEAAQGAVVEQGCQSGYGLVFSKFGSKSSCDSLAPFYIIYDPQGSGNMVGFGWLSFSKYSAADFKTKTFYKTLSGNAFSALFPNAPSCLTSYAQNKGLTAVDVWFSYDSSKKTSCSGSNWVDSHCQKKRSTRPGQFGAVSDNFVDSEES</sequence>
<evidence type="ECO:0000313" key="2">
    <source>
        <dbReference type="EMBL" id="JAT09502.1"/>
    </source>
</evidence>
<proteinExistence type="predicted"/>
<gene>
    <name evidence="2" type="ORF">g.36459</name>
</gene>
<reference evidence="2" key="1">
    <citation type="submission" date="2015-11" db="EMBL/GenBank/DDBJ databases">
        <title>De novo transcriptome assembly of four potential Pierce s Disease insect vectors from Arizona vineyards.</title>
        <authorList>
            <person name="Tassone E.E."/>
        </authorList>
    </citation>
    <scope>NUCLEOTIDE SEQUENCE</scope>
</reference>
<name>A0A1B6KDG5_9HEMI</name>
<feature type="non-terminal residue" evidence="2">
    <location>
        <position position="1"/>
    </location>
</feature>
<dbReference type="EMBL" id="GEBQ01030475">
    <property type="protein sequence ID" value="JAT09502.1"/>
    <property type="molecule type" value="Transcribed_RNA"/>
</dbReference>
<dbReference type="AlphaFoldDB" id="A0A1B6KDG5"/>